<dbReference type="AlphaFoldDB" id="A0A8H6Z2D6"/>
<feature type="region of interest" description="Disordered" evidence="1">
    <location>
        <begin position="11"/>
        <end position="35"/>
    </location>
</feature>
<keyword evidence="2" id="KW-0812">Transmembrane</keyword>
<feature type="transmembrane region" description="Helical" evidence="2">
    <location>
        <begin position="574"/>
        <end position="595"/>
    </location>
</feature>
<dbReference type="Proteomes" id="UP000620124">
    <property type="component" value="Unassembled WGS sequence"/>
</dbReference>
<keyword evidence="2" id="KW-0472">Membrane</keyword>
<reference evidence="3" key="1">
    <citation type="submission" date="2020-05" db="EMBL/GenBank/DDBJ databases">
        <title>Mycena genomes resolve the evolution of fungal bioluminescence.</title>
        <authorList>
            <person name="Tsai I.J."/>
        </authorList>
    </citation>
    <scope>NUCLEOTIDE SEQUENCE</scope>
    <source>
        <strain evidence="3">CCC161011</strain>
    </source>
</reference>
<accession>A0A8H6Z2D6</accession>
<sequence length="660" mass="70202">MLPYQNGVVVPPSTSPHMSTNDSERSLTPVGHSPPDIKVKDASGDEAHRCLGGFELQAFLSKLWGPPSKVICGQIILTAAAWVFFGVIWTRGFISVQTFGQHPRAIWYKPVTWLCTSISTGLAFASSYLFSWGVRQAIMLRLNAEGMSLSDFIMGVKISARSPIRDRQKLKLTALSIAIVVAASQQTSGWNALLTPQVFIHDTRVTGGEIDLSSPLLPPLLSSGTLDFSNLPGFTVGQTESGYASVNRDLTFPISLTLMDFAFDTSTAGILPLSFDDTNVSSWFPDMTTIPGTLKPQLNLRKGLSATSLMLQQGFGADVSCQFTDLEPDTTPSLNVQKTTFTDGLQMNITSVSMSSNCVSPMDLDGRPLNSTSTDTYIGPGSGFILMIVCGGSGESYCKCIIVVPGTSNGPTALIFRGSGLYNFMNTMVCTVTPQITNVRVDYIYDFSGGTISTKTLPGGVPDVDGPPGLSAIMTMYNMMSFAQAMQTNIMGDQLKSIVQDVNGNLLSDVAPLRATELYIGGVAEYSGSVFRACLSSSNNGVFSDGVPPNMTITSDGSFDTQFFGWELTATSSWVLIPGTFVAITTIWIVLVTVAQHARCPPGQEFNSADPLDLLSASATGGLSGVFTGTKADRTREASEVTVVLGTAPGGGTALKRLNA</sequence>
<evidence type="ECO:0000313" key="3">
    <source>
        <dbReference type="EMBL" id="KAF7369674.1"/>
    </source>
</evidence>
<evidence type="ECO:0000256" key="1">
    <source>
        <dbReference type="SAM" id="MobiDB-lite"/>
    </source>
</evidence>
<feature type="transmembrane region" description="Helical" evidence="2">
    <location>
        <begin position="70"/>
        <end position="90"/>
    </location>
</feature>
<gene>
    <name evidence="3" type="ORF">MVEN_00298500</name>
</gene>
<keyword evidence="4" id="KW-1185">Reference proteome</keyword>
<dbReference type="EMBL" id="JACAZI010000002">
    <property type="protein sequence ID" value="KAF7369674.1"/>
    <property type="molecule type" value="Genomic_DNA"/>
</dbReference>
<dbReference type="OrthoDB" id="3351168at2759"/>
<feature type="transmembrane region" description="Helical" evidence="2">
    <location>
        <begin position="110"/>
        <end position="131"/>
    </location>
</feature>
<evidence type="ECO:0000313" key="4">
    <source>
        <dbReference type="Proteomes" id="UP000620124"/>
    </source>
</evidence>
<comment type="caution">
    <text evidence="3">The sequence shown here is derived from an EMBL/GenBank/DDBJ whole genome shotgun (WGS) entry which is preliminary data.</text>
</comment>
<evidence type="ECO:0000256" key="2">
    <source>
        <dbReference type="SAM" id="Phobius"/>
    </source>
</evidence>
<name>A0A8H6Z2D6_9AGAR</name>
<keyword evidence="2" id="KW-1133">Transmembrane helix</keyword>
<protein>
    <submittedName>
        <fullName evidence="3">Uncharacterized protein</fullName>
    </submittedName>
</protein>
<organism evidence="3 4">
    <name type="scientific">Mycena venus</name>
    <dbReference type="NCBI Taxonomy" id="2733690"/>
    <lineage>
        <taxon>Eukaryota</taxon>
        <taxon>Fungi</taxon>
        <taxon>Dikarya</taxon>
        <taxon>Basidiomycota</taxon>
        <taxon>Agaricomycotina</taxon>
        <taxon>Agaricomycetes</taxon>
        <taxon>Agaricomycetidae</taxon>
        <taxon>Agaricales</taxon>
        <taxon>Marasmiineae</taxon>
        <taxon>Mycenaceae</taxon>
        <taxon>Mycena</taxon>
    </lineage>
</organism>
<proteinExistence type="predicted"/>